<evidence type="ECO:0000256" key="4">
    <source>
        <dbReference type="ARBA" id="ARBA00023136"/>
    </source>
</evidence>
<dbReference type="Proteomes" id="UP000019118">
    <property type="component" value="Unassembled WGS sequence"/>
</dbReference>
<dbReference type="GO" id="GO:0072659">
    <property type="term" value="P:protein localization to plasma membrane"/>
    <property type="evidence" value="ECO:0007669"/>
    <property type="project" value="TreeGrafter"/>
</dbReference>
<evidence type="ECO:0000313" key="7">
    <source>
        <dbReference type="EnsemblMetazoa" id="XP_019769724.1"/>
    </source>
</evidence>
<dbReference type="PANTHER" id="PTHR20661">
    <property type="entry name" value="PHOSPHATIDYLINOSITOL-GLYCAN BIOSYNTHESIS CLASS W PROTEIN"/>
    <property type="match status" value="1"/>
</dbReference>
<dbReference type="OMA" id="GLYVMQP"/>
<evidence type="ECO:0000313" key="6">
    <source>
        <dbReference type="EMBL" id="ENN71542.1"/>
    </source>
</evidence>
<dbReference type="HOGENOM" id="CLU_020802_2_1_1"/>
<evidence type="ECO:0000313" key="8">
    <source>
        <dbReference type="Proteomes" id="UP000019118"/>
    </source>
</evidence>
<keyword evidence="2 5" id="KW-0812">Transmembrane</keyword>
<dbReference type="EMBL" id="KB741264">
    <property type="protein sequence ID" value="ENN71542.1"/>
    <property type="molecule type" value="Genomic_DNA"/>
</dbReference>
<reference evidence="7" key="2">
    <citation type="submission" date="2024-08" db="UniProtKB">
        <authorList>
            <consortium name="EnsemblMetazoa"/>
        </authorList>
    </citation>
    <scope>IDENTIFICATION</scope>
</reference>
<feature type="transmembrane region" description="Helical" evidence="5">
    <location>
        <begin position="73"/>
        <end position="94"/>
    </location>
</feature>
<keyword evidence="5" id="KW-0337">GPI-anchor biosynthesis</keyword>
<feature type="transmembrane region" description="Helical" evidence="5">
    <location>
        <begin position="380"/>
        <end position="399"/>
    </location>
</feature>
<keyword evidence="3 5" id="KW-1133">Transmembrane helix</keyword>
<feature type="transmembrane region" description="Helical" evidence="5">
    <location>
        <begin position="212"/>
        <end position="231"/>
    </location>
</feature>
<dbReference type="Pfam" id="PF06423">
    <property type="entry name" value="GWT1"/>
    <property type="match status" value="1"/>
</dbReference>
<keyword evidence="5" id="KW-0256">Endoplasmic reticulum</keyword>
<accession>N6TZ59</accession>
<evidence type="ECO:0000256" key="5">
    <source>
        <dbReference type="RuleBase" id="RU280819"/>
    </source>
</evidence>
<keyword evidence="5" id="KW-0012">Acyltransferase</keyword>
<evidence type="ECO:0000256" key="1">
    <source>
        <dbReference type="ARBA" id="ARBA00004141"/>
    </source>
</evidence>
<feature type="transmembrane region" description="Helical" evidence="5">
    <location>
        <begin position="20"/>
        <end position="40"/>
    </location>
</feature>
<proteinExistence type="inferred from homology"/>
<evidence type="ECO:0000256" key="3">
    <source>
        <dbReference type="ARBA" id="ARBA00022989"/>
    </source>
</evidence>
<keyword evidence="4 5" id="KW-0472">Membrane</keyword>
<dbReference type="EC" id="2.3.-.-" evidence="5"/>
<feature type="transmembrane region" description="Helical" evidence="5">
    <location>
        <begin position="115"/>
        <end position="137"/>
    </location>
</feature>
<dbReference type="OrthoDB" id="15270at2759"/>
<keyword evidence="8" id="KW-1185">Reference proteome</keyword>
<dbReference type="AlphaFoldDB" id="N6TZ59"/>
<dbReference type="KEGG" id="dpa:109544124"/>
<dbReference type="UniPathway" id="UPA00196"/>
<gene>
    <name evidence="7" type="primary">109544124</name>
    <name evidence="6" type="ORF">YQE_11770</name>
</gene>
<comment type="pathway">
    <text evidence="5">Glycolipid biosynthesis; glycosylphosphatidylinositol-anchor biosynthesis.</text>
</comment>
<dbReference type="PIRSF" id="PIRSF017321">
    <property type="entry name" value="GWT1"/>
    <property type="match status" value="1"/>
</dbReference>
<dbReference type="GO" id="GO:0005789">
    <property type="term" value="C:endoplasmic reticulum membrane"/>
    <property type="evidence" value="ECO:0007669"/>
    <property type="project" value="UniProtKB-SubCell"/>
</dbReference>
<comment type="similarity">
    <text evidence="5">Belongs to the PIGW family.</text>
</comment>
<comment type="function">
    <text evidence="5">A acetyltransferase, which acetylates the inositol ring of phosphatidylinositol during biosynthesis of GPI-anchor.</text>
</comment>
<feature type="transmembrane region" description="Helical" evidence="5">
    <location>
        <begin position="419"/>
        <end position="437"/>
    </location>
</feature>
<dbReference type="GO" id="GO:0032216">
    <property type="term" value="F:glucosaminyl-phosphatidylinositol O-acyltransferase activity"/>
    <property type="evidence" value="ECO:0007669"/>
    <property type="project" value="TreeGrafter"/>
</dbReference>
<evidence type="ECO:0000256" key="2">
    <source>
        <dbReference type="ARBA" id="ARBA00022692"/>
    </source>
</evidence>
<comment type="subcellular location">
    <subcellularLocation>
        <location evidence="5">Endoplasmic reticulum membrane</location>
        <topology evidence="5">Multi-pass membrane protein</topology>
    </subcellularLocation>
    <subcellularLocation>
        <location evidence="1">Membrane</location>
        <topology evidence="1">Multi-pass membrane protein</topology>
    </subcellularLocation>
</comment>
<organism evidence="6">
    <name type="scientific">Dendroctonus ponderosae</name>
    <name type="common">Mountain pine beetle</name>
    <dbReference type="NCBI Taxonomy" id="77166"/>
    <lineage>
        <taxon>Eukaryota</taxon>
        <taxon>Metazoa</taxon>
        <taxon>Ecdysozoa</taxon>
        <taxon>Arthropoda</taxon>
        <taxon>Hexapoda</taxon>
        <taxon>Insecta</taxon>
        <taxon>Pterygota</taxon>
        <taxon>Neoptera</taxon>
        <taxon>Endopterygota</taxon>
        <taxon>Coleoptera</taxon>
        <taxon>Polyphaga</taxon>
        <taxon>Cucujiformia</taxon>
        <taxon>Curculionidae</taxon>
        <taxon>Scolytinae</taxon>
        <taxon>Dendroctonus</taxon>
    </lineage>
</organism>
<feature type="transmembrane region" description="Helical" evidence="5">
    <location>
        <begin position="311"/>
        <end position="331"/>
    </location>
</feature>
<protein>
    <recommendedName>
        <fullName evidence="5">Phosphatidylinositol-glycan biosynthesis class W protein</fullName>
        <ecNumber evidence="5">2.3.-.-</ecNumber>
    </recommendedName>
</protein>
<feature type="transmembrane region" description="Helical" evidence="5">
    <location>
        <begin position="149"/>
        <end position="167"/>
    </location>
</feature>
<feature type="transmembrane region" description="Helical" evidence="5">
    <location>
        <begin position="278"/>
        <end position="299"/>
    </location>
</feature>
<feature type="non-terminal residue" evidence="6">
    <location>
        <position position="1"/>
    </location>
</feature>
<dbReference type="EnsemblMetazoa" id="XM_019914165.1">
    <property type="protein sequence ID" value="XP_019769724.1"/>
    <property type="gene ID" value="LOC109544124"/>
</dbReference>
<dbReference type="InterPro" id="IPR009447">
    <property type="entry name" value="PIGW/GWT1"/>
</dbReference>
<dbReference type="PANTHER" id="PTHR20661:SF0">
    <property type="entry name" value="PHOSPHATIDYLINOSITOL-GLYCAN BIOSYNTHESIS CLASS W PROTEIN"/>
    <property type="match status" value="1"/>
</dbReference>
<dbReference type="GO" id="GO:0006506">
    <property type="term" value="P:GPI anchor biosynthetic process"/>
    <property type="evidence" value="ECO:0007669"/>
    <property type="project" value="UniProtKB-UniPathway"/>
</dbReference>
<reference evidence="6 8" key="1">
    <citation type="journal article" date="2013" name="Genome Biol.">
        <title>Draft genome of the mountain pine beetle, Dendroctonus ponderosae Hopkins, a major forest pest.</title>
        <authorList>
            <person name="Keeling C.I."/>
            <person name="Yuen M.M."/>
            <person name="Liao N.Y."/>
            <person name="Docking T.R."/>
            <person name="Chan S.K."/>
            <person name="Taylor G.A."/>
            <person name="Palmquist D.L."/>
            <person name="Jackman S.D."/>
            <person name="Nguyen A."/>
            <person name="Li M."/>
            <person name="Henderson H."/>
            <person name="Janes J.K."/>
            <person name="Zhao Y."/>
            <person name="Pandoh P."/>
            <person name="Moore R."/>
            <person name="Sperling F.A."/>
            <person name="Huber D.P."/>
            <person name="Birol I."/>
            <person name="Jones S.J."/>
            <person name="Bohlmann J."/>
        </authorList>
    </citation>
    <scope>NUCLEOTIDE SEQUENCE</scope>
</reference>
<feature type="transmembrane region" description="Helical" evidence="5">
    <location>
        <begin position="179"/>
        <end position="197"/>
    </location>
</feature>
<sequence length="444" mass="50481">MEGSTREEPTDNARNAIETLLLILPSFFFMVIAVLLSSLLHQSKTWAFVLEFLIIVVPVVLNVTVFSQYVTSVVIITGFLIGMHLLIYLLVVFLKQQKTAKRATPINPAKKDYITNCRATINLLSVIAILAVDFTIFPARFSKTLTTGFSLMDVGVGLFVFANGIVAPEVRGKRDSIGSSIRGSLCLLVIGILRLVLTKLTHYNVSESEYGVHWNFFITLAFTKIFSSCVLNIVKPKYVLINATLILIAHETLLQLSFKTWIFNHFERHSFTDANKEGLVSAIGYLALYLYSVYFGYSIKQTEKSYRITNGKFFVITMTSLLMTIFCNYHFEVSRRLANAGYVFWVLFIGIFMTWLFYLAENAQKHIFEGITKHYLCSPYIYEAINYNGLIFFIIGNLLTGLVNLSISTKQVEAPTSLLILFLYMFINCTAVFLFYVKNWKLKL</sequence>
<feature type="transmembrane region" description="Helical" evidence="5">
    <location>
        <begin position="337"/>
        <end position="359"/>
    </location>
</feature>
<name>N6TZ59_DENPD</name>
<keyword evidence="5" id="KW-0808">Transferase</keyword>
<feature type="transmembrane region" description="Helical" evidence="5">
    <location>
        <begin position="238"/>
        <end position="258"/>
    </location>
</feature>
<feature type="transmembrane region" description="Helical" evidence="5">
    <location>
        <begin position="47"/>
        <end position="67"/>
    </location>
</feature>